<evidence type="ECO:0000256" key="1">
    <source>
        <dbReference type="ARBA" id="ARBA00004613"/>
    </source>
</evidence>
<comment type="similarity">
    <text evidence="2">Belongs to the plant rapid alkalinization factor (RALF) family.</text>
</comment>
<evidence type="ECO:0000313" key="8">
    <source>
        <dbReference type="EMBL" id="GMH20268.1"/>
    </source>
</evidence>
<dbReference type="EMBL" id="BSYO01000021">
    <property type="protein sequence ID" value="GMH20268.1"/>
    <property type="molecule type" value="Genomic_DNA"/>
</dbReference>
<evidence type="ECO:0000313" key="9">
    <source>
        <dbReference type="Proteomes" id="UP001279734"/>
    </source>
</evidence>
<evidence type="ECO:0000256" key="7">
    <source>
        <dbReference type="SAM" id="SignalP"/>
    </source>
</evidence>
<protein>
    <recommendedName>
        <fullName evidence="10">Protein RALF-like 32</fullName>
    </recommendedName>
</protein>
<evidence type="ECO:0000256" key="2">
    <source>
        <dbReference type="ARBA" id="ARBA00009178"/>
    </source>
</evidence>
<dbReference type="GO" id="GO:0019722">
    <property type="term" value="P:calcium-mediated signaling"/>
    <property type="evidence" value="ECO:0007669"/>
    <property type="project" value="TreeGrafter"/>
</dbReference>
<keyword evidence="3" id="KW-0964">Secreted</keyword>
<dbReference type="InterPro" id="IPR008801">
    <property type="entry name" value="RALF"/>
</dbReference>
<evidence type="ECO:0000256" key="6">
    <source>
        <dbReference type="ARBA" id="ARBA00023157"/>
    </source>
</evidence>
<evidence type="ECO:0000256" key="5">
    <source>
        <dbReference type="ARBA" id="ARBA00022729"/>
    </source>
</evidence>
<feature type="chain" id="PRO_5042218260" description="Protein RALF-like 32" evidence="7">
    <location>
        <begin position="29"/>
        <end position="114"/>
    </location>
</feature>
<dbReference type="Proteomes" id="UP001279734">
    <property type="component" value="Unassembled WGS sequence"/>
</dbReference>
<dbReference type="GO" id="GO:0005576">
    <property type="term" value="C:extracellular region"/>
    <property type="evidence" value="ECO:0007669"/>
    <property type="project" value="UniProtKB-SubCell"/>
</dbReference>
<name>A0AAD3SY10_NEPGR</name>
<dbReference type="AlphaFoldDB" id="A0AAD3SY10"/>
<gene>
    <name evidence="8" type="ORF">Nepgr_022109</name>
</gene>
<reference evidence="8" key="1">
    <citation type="submission" date="2023-05" db="EMBL/GenBank/DDBJ databases">
        <title>Nepenthes gracilis genome sequencing.</title>
        <authorList>
            <person name="Fukushima K."/>
        </authorList>
    </citation>
    <scope>NUCLEOTIDE SEQUENCE</scope>
    <source>
        <strain evidence="8">SING2019-196</strain>
    </source>
</reference>
<feature type="signal peptide" evidence="7">
    <location>
        <begin position="1"/>
        <end position="28"/>
    </location>
</feature>
<keyword evidence="4" id="KW-0372">Hormone</keyword>
<accession>A0AAD3SY10</accession>
<dbReference type="PANTHER" id="PTHR33136">
    <property type="entry name" value="RAPID ALKALINIZATION FACTOR-LIKE"/>
    <property type="match status" value="1"/>
</dbReference>
<keyword evidence="6" id="KW-1015">Disulfide bond</keyword>
<organism evidence="8 9">
    <name type="scientific">Nepenthes gracilis</name>
    <name type="common">Slender pitcher plant</name>
    <dbReference type="NCBI Taxonomy" id="150966"/>
    <lineage>
        <taxon>Eukaryota</taxon>
        <taxon>Viridiplantae</taxon>
        <taxon>Streptophyta</taxon>
        <taxon>Embryophyta</taxon>
        <taxon>Tracheophyta</taxon>
        <taxon>Spermatophyta</taxon>
        <taxon>Magnoliopsida</taxon>
        <taxon>eudicotyledons</taxon>
        <taxon>Gunneridae</taxon>
        <taxon>Pentapetalae</taxon>
        <taxon>Caryophyllales</taxon>
        <taxon>Nepenthaceae</taxon>
        <taxon>Nepenthes</taxon>
    </lineage>
</organism>
<proteinExistence type="inferred from homology"/>
<evidence type="ECO:0000256" key="3">
    <source>
        <dbReference type="ARBA" id="ARBA00022525"/>
    </source>
</evidence>
<comment type="caution">
    <text evidence="8">The sequence shown here is derived from an EMBL/GenBank/DDBJ whole genome shotgun (WGS) entry which is preliminary data.</text>
</comment>
<evidence type="ECO:0008006" key="10">
    <source>
        <dbReference type="Google" id="ProtNLM"/>
    </source>
</evidence>
<evidence type="ECO:0000256" key="4">
    <source>
        <dbReference type="ARBA" id="ARBA00022702"/>
    </source>
</evidence>
<dbReference type="PANTHER" id="PTHR33136:SF4">
    <property type="entry name" value="PROTEIN RALF-LIKE 32"/>
    <property type="match status" value="1"/>
</dbReference>
<keyword evidence="5 7" id="KW-0732">Signal</keyword>
<dbReference type="Pfam" id="PF05498">
    <property type="entry name" value="RALF"/>
    <property type="match status" value="1"/>
</dbReference>
<dbReference type="GO" id="GO:0005179">
    <property type="term" value="F:hormone activity"/>
    <property type="evidence" value="ECO:0007669"/>
    <property type="project" value="UniProtKB-KW"/>
</dbReference>
<sequence>MEAKSLKNRLSRFSFLLCLLCLAGGAAGKSTGEFAQCNRSIAACEEENEMLMESEISWRILEETRYITYGALKPNEPACNSGTRGGPYADCLPPPSNPQTRPCSKYYRCQRDGE</sequence>
<comment type="subcellular location">
    <subcellularLocation>
        <location evidence="1">Secreted</location>
    </subcellularLocation>
</comment>
<keyword evidence="9" id="KW-1185">Reference proteome</keyword>
<dbReference type="GO" id="GO:0009506">
    <property type="term" value="C:plasmodesma"/>
    <property type="evidence" value="ECO:0007669"/>
    <property type="project" value="TreeGrafter"/>
</dbReference>